<keyword evidence="3" id="KW-1185">Reference proteome</keyword>
<evidence type="ECO:0000313" key="2">
    <source>
        <dbReference type="EMBL" id="KAJ1984987.1"/>
    </source>
</evidence>
<feature type="compositionally biased region" description="Pro residues" evidence="1">
    <location>
        <begin position="271"/>
        <end position="281"/>
    </location>
</feature>
<dbReference type="Proteomes" id="UP001151582">
    <property type="component" value="Unassembled WGS sequence"/>
</dbReference>
<feature type="compositionally biased region" description="Polar residues" evidence="1">
    <location>
        <begin position="192"/>
        <end position="223"/>
    </location>
</feature>
<dbReference type="EMBL" id="JANBQB010000007">
    <property type="protein sequence ID" value="KAJ1984987.1"/>
    <property type="molecule type" value="Genomic_DNA"/>
</dbReference>
<feature type="region of interest" description="Disordered" evidence="1">
    <location>
        <begin position="172"/>
        <end position="319"/>
    </location>
</feature>
<name>A0A9W8BAN1_9FUNG</name>
<feature type="compositionally biased region" description="Low complexity" evidence="1">
    <location>
        <begin position="259"/>
        <end position="270"/>
    </location>
</feature>
<dbReference type="AlphaFoldDB" id="A0A9W8BAN1"/>
<feature type="compositionally biased region" description="Low complexity" evidence="1">
    <location>
        <begin position="297"/>
        <end position="319"/>
    </location>
</feature>
<reference evidence="2" key="1">
    <citation type="submission" date="2022-07" db="EMBL/GenBank/DDBJ databases">
        <title>Phylogenomic reconstructions and comparative analyses of Kickxellomycotina fungi.</title>
        <authorList>
            <person name="Reynolds N.K."/>
            <person name="Stajich J.E."/>
            <person name="Barry K."/>
            <person name="Grigoriev I.V."/>
            <person name="Crous P."/>
            <person name="Smith M.E."/>
        </authorList>
    </citation>
    <scope>NUCLEOTIDE SEQUENCE</scope>
    <source>
        <strain evidence="2">RSA 567</strain>
    </source>
</reference>
<dbReference type="OrthoDB" id="5600493at2759"/>
<comment type="caution">
    <text evidence="2">The sequence shown here is derived from an EMBL/GenBank/DDBJ whole genome shotgun (WGS) entry which is preliminary data.</text>
</comment>
<proteinExistence type="predicted"/>
<evidence type="ECO:0000256" key="1">
    <source>
        <dbReference type="SAM" id="MobiDB-lite"/>
    </source>
</evidence>
<accession>A0A9W8BAN1</accession>
<gene>
    <name evidence="2" type="ORF">H4R34_000331</name>
</gene>
<feature type="compositionally biased region" description="Low complexity" evidence="1">
    <location>
        <begin position="348"/>
        <end position="377"/>
    </location>
</feature>
<protein>
    <submittedName>
        <fullName evidence="2">Uncharacterized protein</fullName>
    </submittedName>
</protein>
<feature type="region of interest" description="Disordered" evidence="1">
    <location>
        <begin position="335"/>
        <end position="386"/>
    </location>
</feature>
<feature type="compositionally biased region" description="Low complexity" evidence="1">
    <location>
        <begin position="229"/>
        <end position="242"/>
    </location>
</feature>
<sequence length="386" mass="41513">MALSTPDTSFVADDDLGNSDDTWLYSPKQVGIKAVGQEVPSRLRLAEPQAGIRPLAALTLSGDSMIQRFLKTRDQCTAADWDAMEASRQDFAVVSSTAPPPLAPETDDEDLALYQLPVWTHETPSIPVRDAIRVSDQMYSDYLAQWQSASAPAQPPGPAGKSLRDRLRMKPSDVARWSASQTTEPRPASRGSRPTTPLNTRSRSVTPQPSPQARGSPRTPRSNSPRCPPRGASPAPASPVARPRAHTRDSPRMRPLAVSTTRPLPSRSFTPTPPRLTPPISPLRTESDTNQVRRLRSASISSKASSLCSTDTTASSSSLRSIASSMDAMSLYATTSTASTRARRASARRVFSPSSSPAPHTQRPPSASSSSPSLIPRRAPHSRVGL</sequence>
<evidence type="ECO:0000313" key="3">
    <source>
        <dbReference type="Proteomes" id="UP001151582"/>
    </source>
</evidence>
<organism evidence="2 3">
    <name type="scientific">Dimargaris verticillata</name>
    <dbReference type="NCBI Taxonomy" id="2761393"/>
    <lineage>
        <taxon>Eukaryota</taxon>
        <taxon>Fungi</taxon>
        <taxon>Fungi incertae sedis</taxon>
        <taxon>Zoopagomycota</taxon>
        <taxon>Kickxellomycotina</taxon>
        <taxon>Dimargaritomycetes</taxon>
        <taxon>Dimargaritales</taxon>
        <taxon>Dimargaritaceae</taxon>
        <taxon>Dimargaris</taxon>
    </lineage>
</organism>